<evidence type="ECO:0000259" key="1">
    <source>
        <dbReference type="Pfam" id="PF12256"/>
    </source>
</evidence>
<dbReference type="Proteomes" id="UP000283872">
    <property type="component" value="Unassembled WGS sequence"/>
</dbReference>
<dbReference type="InterPro" id="IPR022045">
    <property type="entry name" value="TcdB_toxin_mid/N"/>
</dbReference>
<dbReference type="EMBL" id="QRVA01000114">
    <property type="protein sequence ID" value="RGS08040.1"/>
    <property type="molecule type" value="Genomic_DNA"/>
</dbReference>
<evidence type="ECO:0000313" key="3">
    <source>
        <dbReference type="Proteomes" id="UP000283872"/>
    </source>
</evidence>
<organism evidence="2 3">
    <name type="scientific">Segatella copri</name>
    <dbReference type="NCBI Taxonomy" id="165179"/>
    <lineage>
        <taxon>Bacteria</taxon>
        <taxon>Pseudomonadati</taxon>
        <taxon>Bacteroidota</taxon>
        <taxon>Bacteroidia</taxon>
        <taxon>Bacteroidales</taxon>
        <taxon>Prevotellaceae</taxon>
        <taxon>Segatella</taxon>
    </lineage>
</organism>
<gene>
    <name evidence="2" type="ORF">DWY11_16380</name>
</gene>
<reference evidence="2 3" key="1">
    <citation type="submission" date="2018-08" db="EMBL/GenBank/DDBJ databases">
        <title>A genome reference for cultivated species of the human gut microbiota.</title>
        <authorList>
            <person name="Zou Y."/>
            <person name="Xue W."/>
            <person name="Luo G."/>
        </authorList>
    </citation>
    <scope>NUCLEOTIDE SEQUENCE [LARGE SCALE GENOMIC DNA]</scope>
    <source>
        <strain evidence="2 3">AF24-12</strain>
    </source>
</reference>
<protein>
    <submittedName>
        <fullName evidence="2">Type IV secretion protein Rhs</fullName>
    </submittedName>
</protein>
<name>A0A412H6T6_9BACT</name>
<proteinExistence type="predicted"/>
<feature type="domain" description="Insecticide toxin TcdB middle/N-terminal" evidence="1">
    <location>
        <begin position="263"/>
        <end position="326"/>
    </location>
</feature>
<evidence type="ECO:0000313" key="2">
    <source>
        <dbReference type="EMBL" id="RGS08040.1"/>
    </source>
</evidence>
<comment type="caution">
    <text evidence="2">The sequence shown here is derived from an EMBL/GenBank/DDBJ whole genome shotgun (WGS) entry which is preliminary data.</text>
</comment>
<dbReference type="SUPFAM" id="SSF69318">
    <property type="entry name" value="Integrin alpha N-terminal domain"/>
    <property type="match status" value="1"/>
</dbReference>
<sequence>MNGDGFPDIIAGGTIQYTNSQGGLSGEIYKGIGANNSDNASEAWGYGGNPVASVSQITNLAKGVKQSLSNVQTEWQAQFSITGSAPRNTDEAVESFIDINGDGLPDKILSDKKVRLNLGYAFTEPIDWELDRIQSGKSLSYNIGAGGDVSQGFGQTEYKGNQINKASGSFSAGIGIVTSESEEEYNLIDINSDGLPDKVWKNGDGITVALNTGNGFDEPISWKGASALSESASTSESANAAFTLTINIPVISIKISTNPGASTSHSINRPTYSLQDVDGDGYLDIVESEKESELKVTRSAIGRTNMLKSVTNSLGGTFTLDYAHTTPTYGLPGGKWV</sequence>
<dbReference type="Pfam" id="PF12256">
    <property type="entry name" value="TcdB_toxin_midN"/>
    <property type="match status" value="1"/>
</dbReference>
<dbReference type="AlphaFoldDB" id="A0A412H6T6"/>
<accession>A0A412H6T6</accession>
<feature type="non-terminal residue" evidence="2">
    <location>
        <position position="337"/>
    </location>
</feature>
<dbReference type="InterPro" id="IPR028994">
    <property type="entry name" value="Integrin_alpha_N"/>
</dbReference>